<evidence type="ECO:0000313" key="2">
    <source>
        <dbReference type="Proteomes" id="UP000468581"/>
    </source>
</evidence>
<evidence type="ECO:0000313" key="1">
    <source>
        <dbReference type="EMBL" id="NER12318.1"/>
    </source>
</evidence>
<proteinExistence type="predicted"/>
<dbReference type="GO" id="GO:0015627">
    <property type="term" value="C:type II protein secretion system complex"/>
    <property type="evidence" value="ECO:0007669"/>
    <property type="project" value="TreeGrafter"/>
</dbReference>
<dbReference type="AlphaFoldDB" id="A0A6P0UKA6"/>
<comment type="caution">
    <text evidence="1">The sequence shown here is derived from an EMBL/GenBank/DDBJ whole genome shotgun (WGS) entry which is preliminary data.</text>
</comment>
<dbReference type="PANTHER" id="PTHR21180:SF32">
    <property type="entry name" value="ENDONUCLEASE_EXONUCLEASE_PHOSPHATASE FAMILY DOMAIN-CONTAINING PROTEIN 1"/>
    <property type="match status" value="1"/>
</dbReference>
<dbReference type="EMBL" id="JAABOO010000001">
    <property type="protein sequence ID" value="NER12318.1"/>
    <property type="molecule type" value="Genomic_DNA"/>
</dbReference>
<name>A0A6P0UKA6_9FLAO</name>
<protein>
    <submittedName>
        <fullName evidence="1">Helix-hairpin-helix domain-containing protein</fullName>
    </submittedName>
</protein>
<dbReference type="InterPro" id="IPR051675">
    <property type="entry name" value="Endo/Exo/Phosphatase_dom_1"/>
</dbReference>
<dbReference type="Gene3D" id="1.10.150.280">
    <property type="entry name" value="AF1531-like domain"/>
    <property type="match status" value="2"/>
</dbReference>
<dbReference type="SUPFAM" id="SSF47781">
    <property type="entry name" value="RuvA domain 2-like"/>
    <property type="match status" value="2"/>
</dbReference>
<dbReference type="Proteomes" id="UP000468581">
    <property type="component" value="Unassembled WGS sequence"/>
</dbReference>
<gene>
    <name evidence="1" type="ORF">GWK08_02610</name>
</gene>
<accession>A0A6P0UKA6</accession>
<dbReference type="GO" id="GO:0015628">
    <property type="term" value="P:protein secretion by the type II secretion system"/>
    <property type="evidence" value="ECO:0007669"/>
    <property type="project" value="TreeGrafter"/>
</dbReference>
<dbReference type="InterPro" id="IPR010994">
    <property type="entry name" value="RuvA_2-like"/>
</dbReference>
<reference evidence="1 2" key="1">
    <citation type="submission" date="2020-01" db="EMBL/GenBank/DDBJ databases">
        <title>Leptobacterium flavescens.</title>
        <authorList>
            <person name="Wang G."/>
        </authorList>
    </citation>
    <scope>NUCLEOTIDE SEQUENCE [LARGE SCALE GENOMIC DNA]</scope>
    <source>
        <strain evidence="1 2">KCTC 22160</strain>
    </source>
</reference>
<sequence length="284" mass="33284">MRSLRSHFVFNKQERSGIFFLLLFLVAIQSTLYYRSFKSETSIRSAYLLALESRLDSLKRLENVQKKSIFYRFNPNFISDFRAYSLGMDVEETDRLFSFRTGGKYLNSARDFQSVTGVSDSLLKEISPYFRFPKRKNRKSASVATKKKEVIRIKDLNQVKAEELQTIRGVGLKLSERIIKYRNYLGGFSLDEQLHEVYGLRKEVVERTLLKFRVLSLPEIKKQNINTISLRDLTTLPYINYEDAKKIISFRSKFGRINSINELTKIQDFSAEKITRIGLYLKID</sequence>
<keyword evidence="2" id="KW-1185">Reference proteome</keyword>
<organism evidence="1 2">
    <name type="scientific">Leptobacterium flavescens</name>
    <dbReference type="NCBI Taxonomy" id="472055"/>
    <lineage>
        <taxon>Bacteria</taxon>
        <taxon>Pseudomonadati</taxon>
        <taxon>Bacteroidota</taxon>
        <taxon>Flavobacteriia</taxon>
        <taxon>Flavobacteriales</taxon>
        <taxon>Flavobacteriaceae</taxon>
        <taxon>Leptobacterium</taxon>
    </lineage>
</organism>
<dbReference type="Pfam" id="PF12836">
    <property type="entry name" value="HHH_3"/>
    <property type="match status" value="2"/>
</dbReference>
<dbReference type="PANTHER" id="PTHR21180">
    <property type="entry name" value="ENDONUCLEASE/EXONUCLEASE/PHOSPHATASE FAMILY DOMAIN-CONTAINING PROTEIN 1"/>
    <property type="match status" value="1"/>
</dbReference>